<evidence type="ECO:0000313" key="2">
    <source>
        <dbReference type="EMBL" id="SCX11269.1"/>
    </source>
</evidence>
<dbReference type="STRING" id="329186.SAMN02927925_01729"/>
<keyword evidence="1" id="KW-0732">Signal</keyword>
<feature type="chain" id="PRO_5010157907" description="GLPGLI family protein" evidence="1">
    <location>
        <begin position="21"/>
        <end position="226"/>
    </location>
</feature>
<dbReference type="eggNOG" id="ENOG50338KJ">
    <property type="taxonomic scope" value="Bacteria"/>
</dbReference>
<protein>
    <recommendedName>
        <fullName evidence="4">GLPGLI family protein</fullName>
    </recommendedName>
</protein>
<proteinExistence type="predicted"/>
<organism evidence="2 3">
    <name type="scientific">Flavobacterium saliperosum</name>
    <dbReference type="NCBI Taxonomy" id="329186"/>
    <lineage>
        <taxon>Bacteria</taxon>
        <taxon>Pseudomonadati</taxon>
        <taxon>Bacteroidota</taxon>
        <taxon>Flavobacteriia</taxon>
        <taxon>Flavobacteriales</taxon>
        <taxon>Flavobacteriaceae</taxon>
        <taxon>Flavobacterium</taxon>
    </lineage>
</organism>
<evidence type="ECO:0008006" key="4">
    <source>
        <dbReference type="Google" id="ProtNLM"/>
    </source>
</evidence>
<dbReference type="PROSITE" id="PS51257">
    <property type="entry name" value="PROKAR_LIPOPROTEIN"/>
    <property type="match status" value="1"/>
</dbReference>
<dbReference type="AlphaFoldDB" id="A0A1G4VSP6"/>
<sequence length="226" mass="26312">MIKQIVLLFSALFTCSCVSAQSRSVKYKLDPYGQKTSSNFMTLAEKYPNNAMAFRITADSGRVYQYNAPRYSAYKINFADFRKKIEDLTGKTFSESTTFIIYYNYKDDVCSDWYSNNINSELIKRKKEYHDPFKVYIEKTYPNTVFLVLYEKGITLSDSLQYENEYFFSDKNNNIRENIFRNPTVCGSFSITKYDGTTLIYNGETTADSIAGHLKPEIWNSIFKTQ</sequence>
<dbReference type="RefSeq" id="WP_074460107.1">
    <property type="nucleotide sequence ID" value="NZ_CBCSBQ010000002.1"/>
</dbReference>
<reference evidence="2 3" key="1">
    <citation type="submission" date="2016-10" db="EMBL/GenBank/DDBJ databases">
        <authorList>
            <person name="de Groot N.N."/>
        </authorList>
    </citation>
    <scope>NUCLEOTIDE SEQUENCE [LARGE SCALE GENOMIC DNA]</scope>
    <source>
        <strain evidence="2 3">CGMCC 1.3801</strain>
    </source>
</reference>
<name>A0A1G4VSP6_9FLAO</name>
<feature type="signal peptide" evidence="1">
    <location>
        <begin position="1"/>
        <end position="20"/>
    </location>
</feature>
<gene>
    <name evidence="2" type="ORF">SAMN02927925_01729</name>
</gene>
<evidence type="ECO:0000256" key="1">
    <source>
        <dbReference type="SAM" id="SignalP"/>
    </source>
</evidence>
<dbReference type="Proteomes" id="UP000182124">
    <property type="component" value="Unassembled WGS sequence"/>
</dbReference>
<accession>A0A1G4VSP6</accession>
<dbReference type="EMBL" id="FMTY01000003">
    <property type="protein sequence ID" value="SCX11269.1"/>
    <property type="molecule type" value="Genomic_DNA"/>
</dbReference>
<evidence type="ECO:0000313" key="3">
    <source>
        <dbReference type="Proteomes" id="UP000182124"/>
    </source>
</evidence>